<dbReference type="Pfam" id="PF09084">
    <property type="entry name" value="NMT1"/>
    <property type="match status" value="1"/>
</dbReference>
<sequence>MHIKQVHLLGGLFLTVPTLAALKIAAALNVIEYAPLLVTNQDYFNNTATIINGGVASIVSDTSVDLAANAETQALRQYRNNPSLRVIWNVAQVPYRIVANKKSKISTLSDLKGKKIGTIQGTSAGYFIEHYLLTAANLKPSDYKIISGSDCRASPCGSNTFPSMLSKGTIDAIGFWEPTIEVAIQTLGEQNVVVFQNRTAYREIYNLHSTAEKLRDPKKRKEIVQFLRQLIKAQKIFDEDPTKVYSRVSKAVNVGVPLLQKVWPVHDWKGGIPGDLLDVLEEEDKYVAKVDNRAAASRDKLKNLIDPTVLEEALKEGF</sequence>
<dbReference type="SUPFAM" id="SSF53850">
    <property type="entry name" value="Periplasmic binding protein-like II"/>
    <property type="match status" value="1"/>
</dbReference>
<accession>A0AAN7BFE6</accession>
<keyword evidence="3" id="KW-1185">Reference proteome</keyword>
<organism evidence="2 3">
    <name type="scientific">Podospora fimiseda</name>
    <dbReference type="NCBI Taxonomy" id="252190"/>
    <lineage>
        <taxon>Eukaryota</taxon>
        <taxon>Fungi</taxon>
        <taxon>Dikarya</taxon>
        <taxon>Ascomycota</taxon>
        <taxon>Pezizomycotina</taxon>
        <taxon>Sordariomycetes</taxon>
        <taxon>Sordariomycetidae</taxon>
        <taxon>Sordariales</taxon>
        <taxon>Podosporaceae</taxon>
        <taxon>Podospora</taxon>
    </lineage>
</organism>
<gene>
    <name evidence="2" type="ORF">QBC38DRAFT_520622</name>
</gene>
<name>A0AAN7BFE6_9PEZI</name>
<dbReference type="AlphaFoldDB" id="A0AAN7BFE6"/>
<dbReference type="PANTHER" id="PTHR30024">
    <property type="entry name" value="ALIPHATIC SULFONATES-BINDING PROTEIN-RELATED"/>
    <property type="match status" value="1"/>
</dbReference>
<dbReference type="EMBL" id="MU865501">
    <property type="protein sequence ID" value="KAK4221964.1"/>
    <property type="molecule type" value="Genomic_DNA"/>
</dbReference>
<evidence type="ECO:0000313" key="2">
    <source>
        <dbReference type="EMBL" id="KAK4221964.1"/>
    </source>
</evidence>
<dbReference type="InterPro" id="IPR015168">
    <property type="entry name" value="SsuA/THI5"/>
</dbReference>
<dbReference type="Gene3D" id="3.40.190.10">
    <property type="entry name" value="Periplasmic binding protein-like II"/>
    <property type="match status" value="1"/>
</dbReference>
<dbReference type="PANTHER" id="PTHR30024:SF42">
    <property type="entry name" value="ALIPHATIC SULFONATES-BINDING PROTEIN-RELATED"/>
    <property type="match status" value="1"/>
</dbReference>
<reference evidence="2" key="1">
    <citation type="journal article" date="2023" name="Mol. Phylogenet. Evol.">
        <title>Genome-scale phylogeny and comparative genomics of the fungal order Sordariales.</title>
        <authorList>
            <person name="Hensen N."/>
            <person name="Bonometti L."/>
            <person name="Westerberg I."/>
            <person name="Brannstrom I.O."/>
            <person name="Guillou S."/>
            <person name="Cros-Aarteil S."/>
            <person name="Calhoun S."/>
            <person name="Haridas S."/>
            <person name="Kuo A."/>
            <person name="Mondo S."/>
            <person name="Pangilinan J."/>
            <person name="Riley R."/>
            <person name="LaButti K."/>
            <person name="Andreopoulos B."/>
            <person name="Lipzen A."/>
            <person name="Chen C."/>
            <person name="Yan M."/>
            <person name="Daum C."/>
            <person name="Ng V."/>
            <person name="Clum A."/>
            <person name="Steindorff A."/>
            <person name="Ohm R.A."/>
            <person name="Martin F."/>
            <person name="Silar P."/>
            <person name="Natvig D.O."/>
            <person name="Lalanne C."/>
            <person name="Gautier V."/>
            <person name="Ament-Velasquez S.L."/>
            <person name="Kruys A."/>
            <person name="Hutchinson M.I."/>
            <person name="Powell A.J."/>
            <person name="Barry K."/>
            <person name="Miller A.N."/>
            <person name="Grigoriev I.V."/>
            <person name="Debuchy R."/>
            <person name="Gladieux P."/>
            <person name="Hiltunen Thoren M."/>
            <person name="Johannesson H."/>
        </authorList>
    </citation>
    <scope>NUCLEOTIDE SEQUENCE</scope>
    <source>
        <strain evidence="2">CBS 990.96</strain>
    </source>
</reference>
<feature type="domain" description="SsuA/THI5-like" evidence="1">
    <location>
        <begin position="56"/>
        <end position="241"/>
    </location>
</feature>
<proteinExistence type="predicted"/>
<reference evidence="2" key="2">
    <citation type="submission" date="2023-05" db="EMBL/GenBank/DDBJ databases">
        <authorList>
            <consortium name="Lawrence Berkeley National Laboratory"/>
            <person name="Steindorff A."/>
            <person name="Hensen N."/>
            <person name="Bonometti L."/>
            <person name="Westerberg I."/>
            <person name="Brannstrom I.O."/>
            <person name="Guillou S."/>
            <person name="Cros-Aarteil S."/>
            <person name="Calhoun S."/>
            <person name="Haridas S."/>
            <person name="Kuo A."/>
            <person name="Mondo S."/>
            <person name="Pangilinan J."/>
            <person name="Riley R."/>
            <person name="Labutti K."/>
            <person name="Andreopoulos B."/>
            <person name="Lipzen A."/>
            <person name="Chen C."/>
            <person name="Yanf M."/>
            <person name="Daum C."/>
            <person name="Ng V."/>
            <person name="Clum A."/>
            <person name="Ohm R."/>
            <person name="Martin F."/>
            <person name="Silar P."/>
            <person name="Natvig D."/>
            <person name="Lalanne C."/>
            <person name="Gautier V."/>
            <person name="Ament-Velasquez S.L."/>
            <person name="Kruys A."/>
            <person name="Hutchinson M.I."/>
            <person name="Powell A.J."/>
            <person name="Barry K."/>
            <person name="Miller A.N."/>
            <person name="Grigoriev I.V."/>
            <person name="Debuchy R."/>
            <person name="Gladieux P."/>
            <person name="Thoren M.H."/>
            <person name="Johannesson H."/>
        </authorList>
    </citation>
    <scope>NUCLEOTIDE SEQUENCE</scope>
    <source>
        <strain evidence="2">CBS 990.96</strain>
    </source>
</reference>
<protein>
    <recommendedName>
        <fullName evidence="1">SsuA/THI5-like domain-containing protein</fullName>
    </recommendedName>
</protein>
<dbReference type="Proteomes" id="UP001301958">
    <property type="component" value="Unassembled WGS sequence"/>
</dbReference>
<evidence type="ECO:0000313" key="3">
    <source>
        <dbReference type="Proteomes" id="UP001301958"/>
    </source>
</evidence>
<evidence type="ECO:0000259" key="1">
    <source>
        <dbReference type="Pfam" id="PF09084"/>
    </source>
</evidence>
<comment type="caution">
    <text evidence="2">The sequence shown here is derived from an EMBL/GenBank/DDBJ whole genome shotgun (WGS) entry which is preliminary data.</text>
</comment>